<feature type="domain" description="Fido" evidence="1">
    <location>
        <begin position="181"/>
        <end position="309"/>
    </location>
</feature>
<dbReference type="STRING" id="118967.SAMN02745191_1357"/>
<dbReference type="AlphaFoldDB" id="A0A1T4MQB0"/>
<evidence type="ECO:0000259" key="1">
    <source>
        <dbReference type="PROSITE" id="PS51459"/>
    </source>
</evidence>
<keyword evidence="3" id="KW-1185">Reference proteome</keyword>
<dbReference type="InterPro" id="IPR036597">
    <property type="entry name" value="Fido-like_dom_sf"/>
</dbReference>
<accession>A0A1T4MQB0</accession>
<dbReference type="EMBL" id="FUWY01000003">
    <property type="protein sequence ID" value="SJZ69239.1"/>
    <property type="molecule type" value="Genomic_DNA"/>
</dbReference>
<dbReference type="PANTHER" id="PTHR35810">
    <property type="entry name" value="CYTOPLASMIC PROTEIN-RELATED"/>
    <property type="match status" value="1"/>
</dbReference>
<dbReference type="InterPro" id="IPR011204">
    <property type="entry name" value="Virulence_RhuM-like"/>
</dbReference>
<name>A0A1T4MQB0_9FIRM</name>
<evidence type="ECO:0000313" key="3">
    <source>
        <dbReference type="Proteomes" id="UP000243297"/>
    </source>
</evidence>
<dbReference type="OrthoDB" id="9802752at2"/>
<reference evidence="3" key="1">
    <citation type="submission" date="2017-02" db="EMBL/GenBank/DDBJ databases">
        <authorList>
            <person name="Varghese N."/>
            <person name="Submissions S."/>
        </authorList>
    </citation>
    <scope>NUCLEOTIDE SEQUENCE [LARGE SCALE GENOMIC DNA]</scope>
    <source>
        <strain evidence="3">ATCC 25662</strain>
    </source>
</reference>
<dbReference type="Pfam" id="PF13310">
    <property type="entry name" value="Virulence_RhuM"/>
    <property type="match status" value="1"/>
</dbReference>
<dbReference type="SUPFAM" id="SSF140931">
    <property type="entry name" value="Fic-like"/>
    <property type="match status" value="1"/>
</dbReference>
<proteinExistence type="predicted"/>
<protein>
    <submittedName>
        <fullName evidence="2">Fic/DOC family protein</fullName>
    </submittedName>
</protein>
<dbReference type="PROSITE" id="PS51459">
    <property type="entry name" value="FIDO"/>
    <property type="match status" value="1"/>
</dbReference>
<evidence type="ECO:0000313" key="2">
    <source>
        <dbReference type="EMBL" id="SJZ69239.1"/>
    </source>
</evidence>
<dbReference type="PANTHER" id="PTHR35810:SF1">
    <property type="entry name" value="CYTOPLASMIC PROTEIN"/>
    <property type="match status" value="1"/>
</dbReference>
<dbReference type="Pfam" id="PF02661">
    <property type="entry name" value="Fic"/>
    <property type="match status" value="1"/>
</dbReference>
<sequence length="314" mass="36522">MEDNNIVVFEDGEITVKVTLENETVWLSMEQIADLFDRDRSVIGKHIRKIFAEGELDKNSVWAKFAQTALDDKSYNIDFYNLDMIISVGYRVKSKRGILFRQWATKILKDYTLKGIVYNDKRLKQLERMQKIQVDMMEGVKGFDASEVLNVLNLYSQGLALLDDYDHQSLLEKKNTENECIYALNYEECMEVIEQSPFDGRKDLFGKERDKSFQSSINQIYQSFGGVELYPTLEDKAVNLLYFITKNHSFYDGNKRIAATIFIYFLMKNRQLIVNNKQRISNTTLATLTVLIASSKPEERENIIAFSKELIRVI</sequence>
<dbReference type="RefSeq" id="WP_078711762.1">
    <property type="nucleotide sequence ID" value="NZ_FUWY01000003.1"/>
</dbReference>
<gene>
    <name evidence="2" type="ORF">SAMN02745191_1357</name>
</gene>
<dbReference type="Proteomes" id="UP000243297">
    <property type="component" value="Unassembled WGS sequence"/>
</dbReference>
<dbReference type="Gene3D" id="1.20.120.1870">
    <property type="entry name" value="Fic/DOC protein, Fido domain"/>
    <property type="match status" value="1"/>
</dbReference>
<dbReference type="InterPro" id="IPR003812">
    <property type="entry name" value="Fido"/>
</dbReference>
<dbReference type="InterPro" id="IPR053737">
    <property type="entry name" value="Type_II_TA_Toxin"/>
</dbReference>
<organism evidence="2 3">
    <name type="scientific">Anaerorhabdus furcosa</name>
    <dbReference type="NCBI Taxonomy" id="118967"/>
    <lineage>
        <taxon>Bacteria</taxon>
        <taxon>Bacillati</taxon>
        <taxon>Bacillota</taxon>
        <taxon>Erysipelotrichia</taxon>
        <taxon>Erysipelotrichales</taxon>
        <taxon>Erysipelotrichaceae</taxon>
        <taxon>Anaerorhabdus</taxon>
    </lineage>
</organism>